<organism evidence="1 2">
    <name type="scientific">Halosimplex carlsbadense 2-9-1</name>
    <dbReference type="NCBI Taxonomy" id="797114"/>
    <lineage>
        <taxon>Archaea</taxon>
        <taxon>Methanobacteriati</taxon>
        <taxon>Methanobacteriota</taxon>
        <taxon>Stenosarchaea group</taxon>
        <taxon>Halobacteria</taxon>
        <taxon>Halobacteriales</taxon>
        <taxon>Haloarculaceae</taxon>
        <taxon>Halosimplex</taxon>
    </lineage>
</organism>
<dbReference type="RefSeq" id="WP_006885027.1">
    <property type="nucleotide sequence ID" value="NZ_AOIU01000035.1"/>
</dbReference>
<evidence type="ECO:0000313" key="1">
    <source>
        <dbReference type="EMBL" id="ELZ22780.1"/>
    </source>
</evidence>
<name>M0CHK4_9EURY</name>
<evidence type="ECO:0000313" key="2">
    <source>
        <dbReference type="Proteomes" id="UP000011626"/>
    </source>
</evidence>
<dbReference type="Proteomes" id="UP000011626">
    <property type="component" value="Unassembled WGS sequence"/>
</dbReference>
<accession>M0CHK4</accession>
<comment type="caution">
    <text evidence="1">The sequence shown here is derived from an EMBL/GenBank/DDBJ whole genome shotgun (WGS) entry which is preliminary data.</text>
</comment>
<keyword evidence="1" id="KW-0269">Exonuclease</keyword>
<dbReference type="AlphaFoldDB" id="M0CHK4"/>
<reference evidence="1 2" key="1">
    <citation type="journal article" date="2014" name="PLoS Genet.">
        <title>Phylogenetically driven sequencing of extremely halophilic archaea reveals strategies for static and dynamic osmo-response.</title>
        <authorList>
            <person name="Becker E.A."/>
            <person name="Seitzer P.M."/>
            <person name="Tritt A."/>
            <person name="Larsen D."/>
            <person name="Krusor M."/>
            <person name="Yao A.I."/>
            <person name="Wu D."/>
            <person name="Madern D."/>
            <person name="Eisen J.A."/>
            <person name="Darling A.E."/>
            <person name="Facciotti M.T."/>
        </authorList>
    </citation>
    <scope>NUCLEOTIDE SEQUENCE [LARGE SCALE GENOMIC DNA]</scope>
    <source>
        <strain evidence="1 2">2-9-1</strain>
    </source>
</reference>
<dbReference type="eggNOG" id="arCOG00428">
    <property type="taxonomic scope" value="Archaea"/>
</dbReference>
<sequence>MSATARSEDAPAAGEIAARLREAGFVRLVGAATGDALAASGVLARALADRDRPFQVSVADLPADTERSTDADLTVAVGRSDPVADCSVPGTAEPASETAFAVARELGADPDAALALAGCVADGREPAGAVAEAAEAAGIERRPGVAIPTTDLVDGLAHSTLVHGPFSGDSEAVAAALAAAGFVVGDPEASDPRLDATGLDEQAHRRAASLVALRSVGEDSVPPRGGHAVERALRPFVGGPFETVGGYADVLDAVARERPGTGVALALGHDVGEAALDAWRAHARRAHDAVADATTGRYDGLFVARAETDAAPVATLAWLVHAFRSPEPVTLAVTDGAAAAVADDRTLESVLSTAAAGVDGHAAATGTTGRARFDVETGAFITAFREAL</sequence>
<dbReference type="OrthoDB" id="157374at2157"/>
<keyword evidence="1" id="KW-0378">Hydrolase</keyword>
<keyword evidence="1" id="KW-0540">Nuclease</keyword>
<keyword evidence="2" id="KW-1185">Reference proteome</keyword>
<dbReference type="EMBL" id="AOIU01000035">
    <property type="protein sequence ID" value="ELZ22780.1"/>
    <property type="molecule type" value="Genomic_DNA"/>
</dbReference>
<dbReference type="STRING" id="797114.C475_16801"/>
<gene>
    <name evidence="1" type="ORF">C475_16801</name>
</gene>
<dbReference type="PATRIC" id="fig|797114.5.peg.3423"/>
<proteinExistence type="predicted"/>
<protein>
    <submittedName>
        <fullName evidence="1">RecJ-like exonuclease</fullName>
    </submittedName>
</protein>
<dbReference type="GO" id="GO:0004527">
    <property type="term" value="F:exonuclease activity"/>
    <property type="evidence" value="ECO:0007669"/>
    <property type="project" value="UniProtKB-KW"/>
</dbReference>